<protein>
    <submittedName>
        <fullName evidence="2">Uncharacterized protein</fullName>
    </submittedName>
</protein>
<dbReference type="RefSeq" id="WP_071059519.1">
    <property type="nucleotide sequence ID" value="NZ_MAXA01000002.1"/>
</dbReference>
<keyword evidence="3" id="KW-1185">Reference proteome</keyword>
<gene>
    <name evidence="2" type="ORF">BBK14_01955</name>
</gene>
<dbReference type="OrthoDB" id="3629590at2"/>
<dbReference type="AlphaFoldDB" id="A0A1S1RKM4"/>
<evidence type="ECO:0000313" key="2">
    <source>
        <dbReference type="EMBL" id="OHV46636.1"/>
    </source>
</evidence>
<evidence type="ECO:0000256" key="1">
    <source>
        <dbReference type="SAM" id="MobiDB-lite"/>
    </source>
</evidence>
<feature type="compositionally biased region" description="Polar residues" evidence="1">
    <location>
        <begin position="51"/>
        <end position="68"/>
    </location>
</feature>
<feature type="region of interest" description="Disordered" evidence="1">
    <location>
        <begin position="49"/>
        <end position="68"/>
    </location>
</feature>
<reference evidence="3" key="1">
    <citation type="submission" date="2016-07" db="EMBL/GenBank/DDBJ databases">
        <title>Frankia sp. NRRL B-16219 Genome sequencing.</title>
        <authorList>
            <person name="Ghodhbane-Gtari F."/>
            <person name="Swanson E."/>
            <person name="Gueddou A."/>
            <person name="Louati M."/>
            <person name="Nouioui I."/>
            <person name="Hezbri K."/>
            <person name="Abebe-Akele F."/>
            <person name="Simpson S."/>
            <person name="Morris K."/>
            <person name="Thomas K."/>
            <person name="Gtari M."/>
            <person name="Tisa L.S."/>
        </authorList>
    </citation>
    <scope>NUCLEOTIDE SEQUENCE [LARGE SCALE GENOMIC DNA]</scope>
    <source>
        <strain evidence="3">NRRL B-16219</strain>
    </source>
</reference>
<organism evidence="2 3">
    <name type="scientific">Parafrankia soli</name>
    <dbReference type="NCBI Taxonomy" id="2599596"/>
    <lineage>
        <taxon>Bacteria</taxon>
        <taxon>Bacillati</taxon>
        <taxon>Actinomycetota</taxon>
        <taxon>Actinomycetes</taxon>
        <taxon>Frankiales</taxon>
        <taxon>Frankiaceae</taxon>
        <taxon>Parafrankia</taxon>
    </lineage>
</organism>
<comment type="caution">
    <text evidence="2">The sequence shown here is derived from an EMBL/GenBank/DDBJ whole genome shotgun (WGS) entry which is preliminary data.</text>
</comment>
<proteinExistence type="predicted"/>
<name>A0A1S1RKM4_9ACTN</name>
<evidence type="ECO:0000313" key="3">
    <source>
        <dbReference type="Proteomes" id="UP000179769"/>
    </source>
</evidence>
<dbReference type="EMBL" id="MAXA01000002">
    <property type="protein sequence ID" value="OHV46636.1"/>
    <property type="molecule type" value="Genomic_DNA"/>
</dbReference>
<accession>A0A1S1RKM4</accession>
<sequence length="68" mass="7813">MRIRIEGTRDEITAALAELRAALSVRNVSQLRRNRDDYRYRVYLDAHLATPNRSADQSPPTERTTGRA</sequence>
<dbReference type="Proteomes" id="UP000179769">
    <property type="component" value="Unassembled WGS sequence"/>
</dbReference>